<dbReference type="OrthoDB" id="667966at2"/>
<dbReference type="InterPro" id="IPR036390">
    <property type="entry name" value="WH_DNA-bd_sf"/>
</dbReference>
<dbReference type="InterPro" id="IPR014710">
    <property type="entry name" value="RmlC-like_jellyroll"/>
</dbReference>
<dbReference type="GO" id="GO:0016301">
    <property type="term" value="F:kinase activity"/>
    <property type="evidence" value="ECO:0007669"/>
    <property type="project" value="UniProtKB-KW"/>
</dbReference>
<gene>
    <name evidence="6" type="ORF">SAMN04244559_01857</name>
</gene>
<evidence type="ECO:0000259" key="4">
    <source>
        <dbReference type="PROSITE" id="PS50042"/>
    </source>
</evidence>
<keyword evidence="6" id="KW-0418">Kinase</keyword>
<protein>
    <submittedName>
        <fullName evidence="6">cAMP-binding domain of CRP or a regulatory subunit of cAMP-dependent protein kinases</fullName>
    </submittedName>
</protein>
<dbReference type="GO" id="GO:0003700">
    <property type="term" value="F:DNA-binding transcription factor activity"/>
    <property type="evidence" value="ECO:0007669"/>
    <property type="project" value="TreeGrafter"/>
</dbReference>
<dbReference type="InterPro" id="IPR018490">
    <property type="entry name" value="cNMP-bd_dom_sf"/>
</dbReference>
<keyword evidence="3" id="KW-0804">Transcription</keyword>
<dbReference type="InterPro" id="IPR050397">
    <property type="entry name" value="Env_Response_Regulators"/>
</dbReference>
<reference evidence="7" key="1">
    <citation type="submission" date="2016-10" db="EMBL/GenBank/DDBJ databases">
        <authorList>
            <person name="Varghese N."/>
            <person name="Submissions S."/>
        </authorList>
    </citation>
    <scope>NUCLEOTIDE SEQUENCE [LARGE SCALE GENOMIC DNA]</scope>
    <source>
        <strain evidence="7">DSM 13234</strain>
    </source>
</reference>
<dbReference type="InterPro" id="IPR000595">
    <property type="entry name" value="cNMP-bd_dom"/>
</dbReference>
<keyword evidence="1" id="KW-0805">Transcription regulation</keyword>
<dbReference type="Proteomes" id="UP000182983">
    <property type="component" value="Unassembled WGS sequence"/>
</dbReference>
<dbReference type="PROSITE" id="PS50042">
    <property type="entry name" value="CNMP_BINDING_3"/>
    <property type="match status" value="1"/>
</dbReference>
<dbReference type="GO" id="GO:0003677">
    <property type="term" value="F:DNA binding"/>
    <property type="evidence" value="ECO:0007669"/>
    <property type="project" value="UniProtKB-KW"/>
</dbReference>
<accession>A0A1H6HJC9</accession>
<dbReference type="PANTHER" id="PTHR24567">
    <property type="entry name" value="CRP FAMILY TRANSCRIPTIONAL REGULATORY PROTEIN"/>
    <property type="match status" value="1"/>
</dbReference>
<feature type="domain" description="Cyclic nucleotide-binding" evidence="4">
    <location>
        <begin position="26"/>
        <end position="145"/>
    </location>
</feature>
<keyword evidence="2" id="KW-0238">DNA-binding</keyword>
<evidence type="ECO:0000259" key="5">
    <source>
        <dbReference type="PROSITE" id="PS51063"/>
    </source>
</evidence>
<sequence length="231" mass="25273">MKGPEIEAAWHGLASCDRCPIQDLVLFADLEAADFAAIHLPIDDLWLPPGATLYRAEQATSALFTLREGLVKLEQYLPDGTKRIVSLAGPGDVLGLEATLADSYEHAAIALQPSKVCRIPKAVIGSLSVKINNQLMRKWHESVRKAHACTRDLSTGNARQRVARLFLLLAPPEARRCRLFGREDVGALLGVTTETASKTVAEFKRQGLVREIAPNLFERDLAALERIADGD</sequence>
<dbReference type="SUPFAM" id="SSF46785">
    <property type="entry name" value="Winged helix' DNA-binding domain"/>
    <property type="match status" value="1"/>
</dbReference>
<evidence type="ECO:0000313" key="7">
    <source>
        <dbReference type="Proteomes" id="UP000182983"/>
    </source>
</evidence>
<dbReference type="Gene3D" id="2.60.120.10">
    <property type="entry name" value="Jelly Rolls"/>
    <property type="match status" value="1"/>
</dbReference>
<evidence type="ECO:0000256" key="2">
    <source>
        <dbReference type="ARBA" id="ARBA00023125"/>
    </source>
</evidence>
<proteinExistence type="predicted"/>
<evidence type="ECO:0000256" key="3">
    <source>
        <dbReference type="ARBA" id="ARBA00023163"/>
    </source>
</evidence>
<dbReference type="SMART" id="SM00100">
    <property type="entry name" value="cNMP"/>
    <property type="match status" value="1"/>
</dbReference>
<evidence type="ECO:0000256" key="1">
    <source>
        <dbReference type="ARBA" id="ARBA00023015"/>
    </source>
</evidence>
<dbReference type="Pfam" id="PF00027">
    <property type="entry name" value="cNMP_binding"/>
    <property type="match status" value="1"/>
</dbReference>
<keyword evidence="7" id="KW-1185">Reference proteome</keyword>
<dbReference type="PANTHER" id="PTHR24567:SF75">
    <property type="entry name" value="FUMARATE AND NITRATE REDUCTION REGULATORY PROTEIN"/>
    <property type="match status" value="1"/>
</dbReference>
<organism evidence="6 7">
    <name type="scientific">Magnetospirillum fulvum</name>
    <name type="common">Rhodospirillum fulvum</name>
    <dbReference type="NCBI Taxonomy" id="1082"/>
    <lineage>
        <taxon>Bacteria</taxon>
        <taxon>Pseudomonadati</taxon>
        <taxon>Pseudomonadota</taxon>
        <taxon>Alphaproteobacteria</taxon>
        <taxon>Rhodospirillales</taxon>
        <taxon>Rhodospirillaceae</taxon>
        <taxon>Magnetospirillum</taxon>
    </lineage>
</organism>
<dbReference type="AlphaFoldDB" id="A0A1H6HJC9"/>
<dbReference type="GO" id="GO:0005829">
    <property type="term" value="C:cytosol"/>
    <property type="evidence" value="ECO:0007669"/>
    <property type="project" value="TreeGrafter"/>
</dbReference>
<dbReference type="Gene3D" id="1.10.10.10">
    <property type="entry name" value="Winged helix-like DNA-binding domain superfamily/Winged helix DNA-binding domain"/>
    <property type="match status" value="1"/>
</dbReference>
<dbReference type="Pfam" id="PF13545">
    <property type="entry name" value="HTH_Crp_2"/>
    <property type="match status" value="1"/>
</dbReference>
<name>A0A1H6HJC9_MAGFU</name>
<keyword evidence="6" id="KW-0808">Transferase</keyword>
<dbReference type="InterPro" id="IPR012318">
    <property type="entry name" value="HTH_CRP"/>
</dbReference>
<dbReference type="EMBL" id="FNWO01000006">
    <property type="protein sequence ID" value="SEH35861.1"/>
    <property type="molecule type" value="Genomic_DNA"/>
</dbReference>
<evidence type="ECO:0000313" key="6">
    <source>
        <dbReference type="EMBL" id="SEH35861.1"/>
    </source>
</evidence>
<dbReference type="InterPro" id="IPR036388">
    <property type="entry name" value="WH-like_DNA-bd_sf"/>
</dbReference>
<dbReference type="SUPFAM" id="SSF51206">
    <property type="entry name" value="cAMP-binding domain-like"/>
    <property type="match status" value="1"/>
</dbReference>
<dbReference type="PROSITE" id="PS51063">
    <property type="entry name" value="HTH_CRP_2"/>
    <property type="match status" value="1"/>
</dbReference>
<feature type="domain" description="HTH crp-type" evidence="5">
    <location>
        <begin position="156"/>
        <end position="222"/>
    </location>
</feature>
<dbReference type="RefSeq" id="WP_074767829.1">
    <property type="nucleotide sequence ID" value="NZ_FNWO01000006.1"/>
</dbReference>
<dbReference type="CDD" id="cd00038">
    <property type="entry name" value="CAP_ED"/>
    <property type="match status" value="1"/>
</dbReference>